<evidence type="ECO:0000313" key="3">
    <source>
        <dbReference type="Proteomes" id="UP000641152"/>
    </source>
</evidence>
<keyword evidence="3" id="KW-1185">Reference proteome</keyword>
<evidence type="ECO:0000256" key="1">
    <source>
        <dbReference type="SAM" id="Phobius"/>
    </source>
</evidence>
<keyword evidence="1" id="KW-0812">Transmembrane</keyword>
<protein>
    <submittedName>
        <fullName evidence="2">Uncharacterized protein</fullName>
    </submittedName>
</protein>
<keyword evidence="1" id="KW-0472">Membrane</keyword>
<feature type="transmembrane region" description="Helical" evidence="1">
    <location>
        <begin position="46"/>
        <end position="75"/>
    </location>
</feature>
<gene>
    <name evidence="2" type="ORF">EBB_03960</name>
</gene>
<feature type="transmembrane region" description="Helical" evidence="1">
    <location>
        <begin position="105"/>
        <end position="126"/>
    </location>
</feature>
<dbReference type="EMBL" id="JACXST010000001">
    <property type="protein sequence ID" value="MBD9359714.1"/>
    <property type="molecule type" value="Genomic_DNA"/>
</dbReference>
<proteinExistence type="predicted"/>
<organism evidence="2 3">
    <name type="scientific">Methylomonas fluvii</name>
    <dbReference type="NCBI Taxonomy" id="1854564"/>
    <lineage>
        <taxon>Bacteria</taxon>
        <taxon>Pseudomonadati</taxon>
        <taxon>Pseudomonadota</taxon>
        <taxon>Gammaproteobacteria</taxon>
        <taxon>Methylococcales</taxon>
        <taxon>Methylococcaceae</taxon>
        <taxon>Methylomonas</taxon>
    </lineage>
</organism>
<comment type="caution">
    <text evidence="2">The sequence shown here is derived from an EMBL/GenBank/DDBJ whole genome shotgun (WGS) entry which is preliminary data.</text>
</comment>
<dbReference type="Proteomes" id="UP000641152">
    <property type="component" value="Unassembled WGS sequence"/>
</dbReference>
<name>A0ABR9D9C4_9GAMM</name>
<dbReference type="RefSeq" id="WP_192392568.1">
    <property type="nucleotide sequence ID" value="NZ_CAJHIU010000001.1"/>
</dbReference>
<reference evidence="2 3" key="1">
    <citation type="submission" date="2020-09" db="EMBL/GenBank/DDBJ databases">
        <title>Methylomonas albis sp. nov. and Methylomonas fluvii sp. nov.: Two cold-adapted methanotrophs from the River Elbe and an amended description of Methylovulum psychrotolerans strain Eb1.</title>
        <authorList>
            <person name="Bussmann I.K."/>
            <person name="Klings K.-W."/>
            <person name="Warnstedt J."/>
            <person name="Hoppert M."/>
            <person name="Saborowski A."/>
            <person name="Horn F."/>
            <person name="Liebner S."/>
        </authorList>
    </citation>
    <scope>NUCLEOTIDE SEQUENCE [LARGE SCALE GENOMIC DNA]</scope>
    <source>
        <strain evidence="2 3">EbB</strain>
    </source>
</reference>
<evidence type="ECO:0000313" key="2">
    <source>
        <dbReference type="EMBL" id="MBD9359714.1"/>
    </source>
</evidence>
<feature type="transmembrane region" description="Helical" evidence="1">
    <location>
        <begin position="82"/>
        <end position="99"/>
    </location>
</feature>
<sequence>MSPTQFRYTLLTYMVLAILGGVFDFVFPFFIPESLRNAQEASDANLSLIVLICLAILILVLLVSLAVVIVGLYLFRPWARRLAVVITVLALFVWPLLGINVASGWSLVLTDLAGTLWGAILALIFFSPLKECFDTTQISTKHEIR</sequence>
<keyword evidence="1" id="KW-1133">Transmembrane helix</keyword>
<accession>A0ABR9D9C4</accession>
<feature type="transmembrane region" description="Helical" evidence="1">
    <location>
        <begin position="12"/>
        <end position="31"/>
    </location>
</feature>